<dbReference type="WBParaSite" id="scaffold23048_cov253.g20044">
    <property type="protein sequence ID" value="scaffold23048_cov253.g20044"/>
    <property type="gene ID" value="scaffold23048_cov253.g20044"/>
</dbReference>
<organism evidence="1 2">
    <name type="scientific">Meloidogyne javanica</name>
    <name type="common">Root-knot nematode worm</name>
    <dbReference type="NCBI Taxonomy" id="6303"/>
    <lineage>
        <taxon>Eukaryota</taxon>
        <taxon>Metazoa</taxon>
        <taxon>Ecdysozoa</taxon>
        <taxon>Nematoda</taxon>
        <taxon>Chromadorea</taxon>
        <taxon>Rhabditida</taxon>
        <taxon>Tylenchina</taxon>
        <taxon>Tylenchomorpha</taxon>
        <taxon>Tylenchoidea</taxon>
        <taxon>Meloidogynidae</taxon>
        <taxon>Meloidogyninae</taxon>
        <taxon>Meloidogyne</taxon>
        <taxon>Meloidogyne incognita group</taxon>
    </lineage>
</organism>
<keyword evidence="1" id="KW-1185">Reference proteome</keyword>
<reference evidence="2" key="1">
    <citation type="submission" date="2022-11" db="UniProtKB">
        <authorList>
            <consortium name="WormBaseParasite"/>
        </authorList>
    </citation>
    <scope>IDENTIFICATION</scope>
</reference>
<protein>
    <submittedName>
        <fullName evidence="2">Uncharacterized protein</fullName>
    </submittedName>
</protein>
<sequence length="49" mass="5556">LMFLFSRNKTIVKRLVANRMLAGAKTAEFGASFLEESEIFVRSSEDDDD</sequence>
<proteinExistence type="predicted"/>
<dbReference type="Proteomes" id="UP000887561">
    <property type="component" value="Unplaced"/>
</dbReference>
<accession>A0A915M0Q3</accession>
<name>A0A915M0Q3_MELJA</name>
<evidence type="ECO:0000313" key="1">
    <source>
        <dbReference type="Proteomes" id="UP000887561"/>
    </source>
</evidence>
<dbReference type="AlphaFoldDB" id="A0A915M0Q3"/>
<evidence type="ECO:0000313" key="2">
    <source>
        <dbReference type="WBParaSite" id="scaffold23048_cov253.g20044"/>
    </source>
</evidence>